<comment type="caution">
    <text evidence="11">The sequence shown here is derived from an EMBL/GenBank/DDBJ whole genome shotgun (WGS) entry which is preliminary data.</text>
</comment>
<name>A0A9X1SXI9_9ACTN</name>
<dbReference type="InterPro" id="IPR011712">
    <property type="entry name" value="Sig_transdc_His_kin_sub3_dim/P"/>
</dbReference>
<dbReference type="Pfam" id="PF07730">
    <property type="entry name" value="HisKA_3"/>
    <property type="match status" value="1"/>
</dbReference>
<keyword evidence="12" id="KW-1185">Reference proteome</keyword>
<dbReference type="Proteomes" id="UP001138997">
    <property type="component" value="Unassembled WGS sequence"/>
</dbReference>
<evidence type="ECO:0000256" key="3">
    <source>
        <dbReference type="ARBA" id="ARBA00022553"/>
    </source>
</evidence>
<dbReference type="GO" id="GO:0046983">
    <property type="term" value="F:protein dimerization activity"/>
    <property type="evidence" value="ECO:0007669"/>
    <property type="project" value="InterPro"/>
</dbReference>
<evidence type="ECO:0000256" key="7">
    <source>
        <dbReference type="ARBA" id="ARBA00022840"/>
    </source>
</evidence>
<keyword evidence="5" id="KW-0547">Nucleotide-binding</keyword>
<keyword evidence="9" id="KW-0472">Membrane</keyword>
<dbReference type="RefSeq" id="WP_231439199.1">
    <property type="nucleotide sequence ID" value="NZ_JAJOMB010000002.1"/>
</dbReference>
<evidence type="ECO:0000313" key="11">
    <source>
        <dbReference type="EMBL" id="MCD5310273.1"/>
    </source>
</evidence>
<keyword evidence="9" id="KW-0812">Transmembrane</keyword>
<evidence type="ECO:0000256" key="4">
    <source>
        <dbReference type="ARBA" id="ARBA00022679"/>
    </source>
</evidence>
<dbReference type="GO" id="GO:0000155">
    <property type="term" value="F:phosphorelay sensor kinase activity"/>
    <property type="evidence" value="ECO:0007669"/>
    <property type="project" value="InterPro"/>
</dbReference>
<keyword evidence="4" id="KW-0808">Transferase</keyword>
<keyword evidence="9" id="KW-1133">Transmembrane helix</keyword>
<evidence type="ECO:0000256" key="8">
    <source>
        <dbReference type="ARBA" id="ARBA00023012"/>
    </source>
</evidence>
<organism evidence="11 12">
    <name type="scientific">Kineosporia babensis</name>
    <dbReference type="NCBI Taxonomy" id="499548"/>
    <lineage>
        <taxon>Bacteria</taxon>
        <taxon>Bacillati</taxon>
        <taxon>Actinomycetota</taxon>
        <taxon>Actinomycetes</taxon>
        <taxon>Kineosporiales</taxon>
        <taxon>Kineosporiaceae</taxon>
        <taxon>Kineosporia</taxon>
    </lineage>
</organism>
<sequence>MTSISRPASNWWLAIRGAKRRRIAYEAALAAGLAGITAFMAADTWFDLPPGPRIALTVTVSLLTLAAVPLRRSRPITALLLAALTEFTGAGLALFVVSFAVGYRYRQIRRSAVLLGFGFTAVACMVGAHLGEDGSATFNALAGLMYFLVAGVLPGTLAAVLAQRRLLVMSMNQRNIELHEQQQVVAGQAQARERTRIAAELHDSLGHRLTLISLYAGGLAQAATPSPSTEKARAQAVGLLRDTSAQAMGELRQILKVLHQDGPAEAGRSLDEVEPTIAAARQTGTEIELVRSGDPRPLPILAEHAAYRVVQEGITNALKHARGAPIRVEVHYTEDAVHVSVRNRPGLPYQGQSTGQGLHGLAERVRLAGGVLSSGSLEDGDFRLGGVLPYEAEVPEPVTLPPSDFQHRIRRTSRWQRLGAVGIVLTTAIALAALIGAITEIETLDSTDQGVYNFAETGDDFQRLKLLLPQPLSTETRADGQVCRIYTGGAEDTPLTLSTEVNYEFCFRDDVLVSKQKVEMRTQLQITDGT</sequence>
<dbReference type="GO" id="GO:0005524">
    <property type="term" value="F:ATP binding"/>
    <property type="evidence" value="ECO:0007669"/>
    <property type="project" value="UniProtKB-KW"/>
</dbReference>
<evidence type="ECO:0000313" key="12">
    <source>
        <dbReference type="Proteomes" id="UP001138997"/>
    </source>
</evidence>
<dbReference type="Gene3D" id="3.30.565.10">
    <property type="entry name" value="Histidine kinase-like ATPase, C-terminal domain"/>
    <property type="match status" value="1"/>
</dbReference>
<dbReference type="CDD" id="cd16917">
    <property type="entry name" value="HATPase_UhpB-NarQ-NarX-like"/>
    <property type="match status" value="1"/>
</dbReference>
<proteinExistence type="predicted"/>
<reference evidence="11" key="1">
    <citation type="submission" date="2021-11" db="EMBL/GenBank/DDBJ databases">
        <title>Streptomyces corallinus and Kineosporia corallina sp. nov., two new coral-derived marine actinobacteria.</title>
        <authorList>
            <person name="Buangrab K."/>
            <person name="Sutthacheep M."/>
            <person name="Yeemin T."/>
            <person name="Harunari E."/>
            <person name="Igarashi Y."/>
            <person name="Sripreechasak P."/>
            <person name="Kanchanasin P."/>
            <person name="Tanasupawat S."/>
            <person name="Phongsopitanun W."/>
        </authorList>
    </citation>
    <scope>NUCLEOTIDE SEQUENCE</scope>
    <source>
        <strain evidence="11">JCM 31032</strain>
    </source>
</reference>
<dbReference type="EC" id="2.7.13.3" evidence="2"/>
<protein>
    <recommendedName>
        <fullName evidence="2">histidine kinase</fullName>
        <ecNumber evidence="2">2.7.13.3</ecNumber>
    </recommendedName>
</protein>
<dbReference type="AlphaFoldDB" id="A0A9X1SXI9"/>
<evidence type="ECO:0000259" key="10">
    <source>
        <dbReference type="Pfam" id="PF07730"/>
    </source>
</evidence>
<gene>
    <name evidence="11" type="ORF">LR394_05145</name>
</gene>
<keyword evidence="7" id="KW-0067">ATP-binding</keyword>
<evidence type="ECO:0000256" key="9">
    <source>
        <dbReference type="SAM" id="Phobius"/>
    </source>
</evidence>
<dbReference type="PANTHER" id="PTHR24421:SF10">
    <property type="entry name" value="NITRATE_NITRITE SENSOR PROTEIN NARQ"/>
    <property type="match status" value="1"/>
</dbReference>
<keyword evidence="8" id="KW-0902">Two-component regulatory system</keyword>
<feature type="domain" description="Signal transduction histidine kinase subgroup 3 dimerisation and phosphoacceptor" evidence="10">
    <location>
        <begin position="193"/>
        <end position="261"/>
    </location>
</feature>
<keyword evidence="6 11" id="KW-0418">Kinase</keyword>
<dbReference type="PANTHER" id="PTHR24421">
    <property type="entry name" value="NITRATE/NITRITE SENSOR PROTEIN NARX-RELATED"/>
    <property type="match status" value="1"/>
</dbReference>
<feature type="transmembrane region" description="Helical" evidence="9">
    <location>
        <begin position="112"/>
        <end position="131"/>
    </location>
</feature>
<dbReference type="Gene3D" id="1.20.5.1930">
    <property type="match status" value="1"/>
</dbReference>
<keyword evidence="3" id="KW-0597">Phosphoprotein</keyword>
<evidence type="ECO:0000256" key="5">
    <source>
        <dbReference type="ARBA" id="ARBA00022741"/>
    </source>
</evidence>
<dbReference type="EMBL" id="JAJOMB010000002">
    <property type="protein sequence ID" value="MCD5310273.1"/>
    <property type="molecule type" value="Genomic_DNA"/>
</dbReference>
<dbReference type="SUPFAM" id="SSF55874">
    <property type="entry name" value="ATPase domain of HSP90 chaperone/DNA topoisomerase II/histidine kinase"/>
    <property type="match status" value="1"/>
</dbReference>
<feature type="transmembrane region" description="Helical" evidence="9">
    <location>
        <begin position="76"/>
        <end position="100"/>
    </location>
</feature>
<feature type="transmembrane region" description="Helical" evidence="9">
    <location>
        <begin position="143"/>
        <end position="162"/>
    </location>
</feature>
<evidence type="ECO:0000256" key="6">
    <source>
        <dbReference type="ARBA" id="ARBA00022777"/>
    </source>
</evidence>
<dbReference type="InterPro" id="IPR050482">
    <property type="entry name" value="Sensor_HK_TwoCompSys"/>
</dbReference>
<dbReference type="InterPro" id="IPR036890">
    <property type="entry name" value="HATPase_C_sf"/>
</dbReference>
<feature type="transmembrane region" description="Helical" evidence="9">
    <location>
        <begin position="23"/>
        <end position="42"/>
    </location>
</feature>
<comment type="catalytic activity">
    <reaction evidence="1">
        <text>ATP + protein L-histidine = ADP + protein N-phospho-L-histidine.</text>
        <dbReference type="EC" id="2.7.13.3"/>
    </reaction>
</comment>
<feature type="transmembrane region" description="Helical" evidence="9">
    <location>
        <begin position="418"/>
        <end position="438"/>
    </location>
</feature>
<accession>A0A9X1SXI9</accession>
<evidence type="ECO:0000256" key="1">
    <source>
        <dbReference type="ARBA" id="ARBA00000085"/>
    </source>
</evidence>
<evidence type="ECO:0000256" key="2">
    <source>
        <dbReference type="ARBA" id="ARBA00012438"/>
    </source>
</evidence>
<dbReference type="GO" id="GO:0016020">
    <property type="term" value="C:membrane"/>
    <property type="evidence" value="ECO:0007669"/>
    <property type="project" value="InterPro"/>
</dbReference>